<comment type="pathway">
    <text evidence="3">Cofactor biosynthesis; iron-sulfur cluster biosynthesis.</text>
</comment>
<dbReference type="OrthoDB" id="448954at2759"/>
<evidence type="ECO:0000256" key="8">
    <source>
        <dbReference type="ARBA" id="ARBA00023186"/>
    </source>
</evidence>
<comment type="subunit">
    <text evidence="12">Interacts with ISCU and HSPA9 to form an iron-sulfur transfer complex. Interacts with SDHAF1 (via the first LYR motif); the interaction recruits the iron-sulfur transfer complex composed of HSC20, HSPA9 and ISCU and mediates the incorporation of iron-sulfur clusters into SDHB which also interacts with HSC20. Interacts with the cytoplasmic form of ISCU and with CIA complex member CIAO1 (via LYR motif).</text>
</comment>
<dbReference type="GO" id="GO:0005739">
    <property type="term" value="C:mitochondrion"/>
    <property type="evidence" value="ECO:0007669"/>
    <property type="project" value="UniProtKB-SubCell"/>
</dbReference>
<evidence type="ECO:0000256" key="13">
    <source>
        <dbReference type="ARBA" id="ARBA00073563"/>
    </source>
</evidence>
<dbReference type="GO" id="GO:0051087">
    <property type="term" value="F:protein-folding chaperone binding"/>
    <property type="evidence" value="ECO:0007669"/>
    <property type="project" value="InterPro"/>
</dbReference>
<dbReference type="Ensembl" id="ENSHCOT00000022921.1">
    <property type="protein sequence ID" value="ENSHCOP00000015106.1"/>
    <property type="gene ID" value="ENSHCOG00000018636.1"/>
</dbReference>
<comment type="subcellular location">
    <subcellularLocation>
        <location evidence="2">Cytoplasm</location>
    </subcellularLocation>
    <subcellularLocation>
        <location evidence="1">Mitochondrion</location>
    </subcellularLocation>
</comment>
<dbReference type="NCBIfam" id="TIGR00714">
    <property type="entry name" value="hscB"/>
    <property type="match status" value="1"/>
</dbReference>
<evidence type="ECO:0000256" key="7">
    <source>
        <dbReference type="ARBA" id="ARBA00023128"/>
    </source>
</evidence>
<evidence type="ECO:0000256" key="1">
    <source>
        <dbReference type="ARBA" id="ARBA00004173"/>
    </source>
</evidence>
<dbReference type="FunFam" id="1.10.287.110:FF:000042">
    <property type="entry name" value="Iron-sulfur cluster co-chaperone protein HscB, mitochondrial"/>
    <property type="match status" value="1"/>
</dbReference>
<evidence type="ECO:0000256" key="12">
    <source>
        <dbReference type="ARBA" id="ARBA00065697"/>
    </source>
</evidence>
<reference evidence="15" key="1">
    <citation type="submission" date="2025-08" db="UniProtKB">
        <authorList>
            <consortium name="Ensembl"/>
        </authorList>
    </citation>
    <scope>IDENTIFICATION</scope>
</reference>
<keyword evidence="7" id="KW-0496">Mitochondrion</keyword>
<dbReference type="InterPro" id="IPR036386">
    <property type="entry name" value="HscB_C_sf"/>
</dbReference>
<keyword evidence="8" id="KW-0143">Chaperone</keyword>
<accession>A0A3Q2YBC4</accession>
<evidence type="ECO:0000256" key="3">
    <source>
        <dbReference type="ARBA" id="ARBA00005151"/>
    </source>
</evidence>
<sequence>MVSLSILRTVGSFRTLSLTIRLVTSEPAVFKAVICPASCSVVGLAKDTWSSRSLRAIGKQRQLACNLSNVTTIRRCSTCNVPINCWKCKEPFDTSPTFFCSSCKIVQPPNEAVSFFSIMDCEDTFALDMHKLQKRYLHLQRSLHPDNFSQKSAEEQEYSAHQSALVNKAYSTLLKPLSRGLYLLELKGMRIDEGTDSGVDTEFLLELMEINEALEQAQTPEETDKISQDTKWKLKGLTAKIDDALRAGELQDAKELLAQMKYFSNIEEKVKEKLSGFM</sequence>
<name>A0A3Q2YBC4_HIPCM</name>
<comment type="function">
    <text evidence="10">Acts as a co-chaperone in iron-sulfur cluster assembly in the cytoplasm. Also mediates complex formation between components of the cytosolic iron-sulfur biogenesis pathway and the CIA targeting complex composed of CIAO1, DIPK1B/FAM69B and MMS19 by binding directly to the scaffold protein ISCU and to CIAO1. This facilitates iron-sulfur cluster insertion into a number of cytoplasmic and nuclear proteins including POLD1, ELP3, DPYD and PPAT.</text>
</comment>
<organism evidence="15 16">
    <name type="scientific">Hippocampus comes</name>
    <name type="common">Tiger tail seahorse</name>
    <dbReference type="NCBI Taxonomy" id="109280"/>
    <lineage>
        <taxon>Eukaryota</taxon>
        <taxon>Metazoa</taxon>
        <taxon>Chordata</taxon>
        <taxon>Craniata</taxon>
        <taxon>Vertebrata</taxon>
        <taxon>Euteleostomi</taxon>
        <taxon>Actinopterygii</taxon>
        <taxon>Neopterygii</taxon>
        <taxon>Teleostei</taxon>
        <taxon>Neoteleostei</taxon>
        <taxon>Acanthomorphata</taxon>
        <taxon>Syngnathiaria</taxon>
        <taxon>Syngnathiformes</taxon>
        <taxon>Syngnathoidei</taxon>
        <taxon>Syngnathidae</taxon>
        <taxon>Hippocampus</taxon>
    </lineage>
</organism>
<dbReference type="CDD" id="cd06257">
    <property type="entry name" value="DnaJ"/>
    <property type="match status" value="1"/>
</dbReference>
<dbReference type="Proteomes" id="UP000264820">
    <property type="component" value="Unplaced"/>
</dbReference>
<dbReference type="Gene3D" id="1.20.1280.20">
    <property type="entry name" value="HscB, C-terminal domain"/>
    <property type="match status" value="1"/>
</dbReference>
<evidence type="ECO:0000256" key="11">
    <source>
        <dbReference type="ARBA" id="ARBA00065241"/>
    </source>
</evidence>
<reference evidence="15" key="2">
    <citation type="submission" date="2025-09" db="UniProtKB">
        <authorList>
            <consortium name="Ensembl"/>
        </authorList>
    </citation>
    <scope>IDENTIFICATION</scope>
</reference>
<dbReference type="GeneID" id="109525243"/>
<protein>
    <recommendedName>
        <fullName evidence="13">Iron-sulfur cluster co-chaperone protein HscB</fullName>
    </recommendedName>
</protein>
<evidence type="ECO:0000256" key="5">
    <source>
        <dbReference type="ARBA" id="ARBA00022490"/>
    </source>
</evidence>
<evidence type="ECO:0000259" key="14">
    <source>
        <dbReference type="SMART" id="SM00271"/>
    </source>
</evidence>
<proteinExistence type="inferred from homology"/>
<dbReference type="Gene3D" id="1.10.287.110">
    <property type="entry name" value="DnaJ domain"/>
    <property type="match status" value="1"/>
</dbReference>
<evidence type="ECO:0000313" key="16">
    <source>
        <dbReference type="Proteomes" id="UP000264820"/>
    </source>
</evidence>
<dbReference type="InterPro" id="IPR001623">
    <property type="entry name" value="DnaJ_domain"/>
</dbReference>
<keyword evidence="16" id="KW-1185">Reference proteome</keyword>
<dbReference type="GO" id="GO:0051259">
    <property type="term" value="P:protein complex oligomerization"/>
    <property type="evidence" value="ECO:0007669"/>
    <property type="project" value="InterPro"/>
</dbReference>
<keyword evidence="5" id="KW-0963">Cytoplasm</keyword>
<evidence type="ECO:0000256" key="4">
    <source>
        <dbReference type="ARBA" id="ARBA00010476"/>
    </source>
</evidence>
<dbReference type="GO" id="GO:0001671">
    <property type="term" value="F:ATPase activator activity"/>
    <property type="evidence" value="ECO:0007669"/>
    <property type="project" value="InterPro"/>
</dbReference>
<evidence type="ECO:0000256" key="9">
    <source>
        <dbReference type="ARBA" id="ARBA00054586"/>
    </source>
</evidence>
<dbReference type="InterPro" id="IPR004640">
    <property type="entry name" value="HscB"/>
</dbReference>
<evidence type="ECO:0000313" key="15">
    <source>
        <dbReference type="Ensembl" id="ENSHCOP00000015106.1"/>
    </source>
</evidence>
<comment type="subunit">
    <text evidence="11">Homodimer. Interacts with ISCU (cytoplasmic form); this interaction stabilizes the (Fe-S) clusters on ISCU. Interacts with the CIA complex member CIAO1 (via LYR motif).</text>
</comment>
<dbReference type="OMA" id="LMFIERF"/>
<evidence type="ECO:0000256" key="6">
    <source>
        <dbReference type="ARBA" id="ARBA00022723"/>
    </source>
</evidence>
<dbReference type="GO" id="GO:0046872">
    <property type="term" value="F:metal ion binding"/>
    <property type="evidence" value="ECO:0007669"/>
    <property type="project" value="UniProtKB-KW"/>
</dbReference>
<feature type="domain" description="J" evidence="14">
    <location>
        <begin position="113"/>
        <end position="178"/>
    </location>
</feature>
<dbReference type="GO" id="GO:0044571">
    <property type="term" value="P:[2Fe-2S] cluster assembly"/>
    <property type="evidence" value="ECO:0007669"/>
    <property type="project" value="InterPro"/>
</dbReference>
<evidence type="ECO:0000256" key="10">
    <source>
        <dbReference type="ARBA" id="ARBA00058496"/>
    </source>
</evidence>
<dbReference type="SUPFAM" id="SSF46565">
    <property type="entry name" value="Chaperone J-domain"/>
    <property type="match status" value="1"/>
</dbReference>
<dbReference type="AlphaFoldDB" id="A0A3Q2YBC4"/>
<dbReference type="KEGG" id="hcq:109525243"/>
<dbReference type="SMART" id="SM00271">
    <property type="entry name" value="DnaJ"/>
    <property type="match status" value="1"/>
</dbReference>
<dbReference type="Pfam" id="PF07743">
    <property type="entry name" value="HSCB_C"/>
    <property type="match status" value="1"/>
</dbReference>
<dbReference type="HAMAP" id="MF_00682">
    <property type="entry name" value="HscB"/>
    <property type="match status" value="1"/>
</dbReference>
<dbReference type="CTD" id="150274"/>
<dbReference type="RefSeq" id="XP_019741147.1">
    <property type="nucleotide sequence ID" value="XM_019885588.1"/>
</dbReference>
<comment type="function">
    <text evidence="9">Acts as a co-chaperone in iron-sulfur cluster assembly in mitochondria. Required for incorporation of iron-sulfur clusters into SDHB, the iron-sulfur protein subunit of succinate dehydrogenase that is involved in complex II of the mitochondrial electron transport chain. Recruited to SDHB by interaction with SDHAF1 which first binds SDHB and then recruits the iron-sulfur transfer complex formed by HSC20, HSPA9 and ISCU through direct binding to HSC20. Plays an essential role in hematopoiesis.</text>
</comment>
<dbReference type="STRING" id="109280.ENSHCOP00000015106"/>
<dbReference type="PANTHER" id="PTHR14021:SF15">
    <property type="entry name" value="IRON-SULFUR CLUSTER CO-CHAPERONE PROTEIN HSCB"/>
    <property type="match status" value="1"/>
</dbReference>
<dbReference type="PANTHER" id="PTHR14021">
    <property type="entry name" value="IRON-SULFUR CLUSTER CO-CHAPERONE PROTEIN HSCB"/>
    <property type="match status" value="1"/>
</dbReference>
<dbReference type="InterPro" id="IPR036869">
    <property type="entry name" value="J_dom_sf"/>
</dbReference>
<dbReference type="SUPFAM" id="SSF47144">
    <property type="entry name" value="HSC20 (HSCB), C-terminal oligomerisation domain"/>
    <property type="match status" value="1"/>
</dbReference>
<dbReference type="InterPro" id="IPR009073">
    <property type="entry name" value="HscB_oligo_C"/>
</dbReference>
<dbReference type="FunFam" id="1.20.1280.20:FF:000002">
    <property type="entry name" value="HscB mitochondrial iron-sulfur cluster co-chaperone"/>
    <property type="match status" value="1"/>
</dbReference>
<comment type="similarity">
    <text evidence="4">Belongs to the HscB family.</text>
</comment>
<dbReference type="GeneTree" id="ENSGT00390000008206"/>
<keyword evidence="6" id="KW-0479">Metal-binding</keyword>
<evidence type="ECO:0000256" key="2">
    <source>
        <dbReference type="ARBA" id="ARBA00004496"/>
    </source>
</evidence>